<dbReference type="OMA" id="FGGMCPF"/>
<proteinExistence type="predicted"/>
<evidence type="ECO:0000256" key="1">
    <source>
        <dbReference type="SAM" id="MobiDB-lite"/>
    </source>
</evidence>
<organism evidence="2 3">
    <name type="scientific">Metarhizium rileyi (strain RCEF 4871)</name>
    <name type="common">Nomuraea rileyi</name>
    <dbReference type="NCBI Taxonomy" id="1649241"/>
    <lineage>
        <taxon>Eukaryota</taxon>
        <taxon>Fungi</taxon>
        <taxon>Dikarya</taxon>
        <taxon>Ascomycota</taxon>
        <taxon>Pezizomycotina</taxon>
        <taxon>Sordariomycetes</taxon>
        <taxon>Hypocreomycetidae</taxon>
        <taxon>Hypocreales</taxon>
        <taxon>Clavicipitaceae</taxon>
        <taxon>Metarhizium</taxon>
    </lineage>
</organism>
<comment type="caution">
    <text evidence="2">The sequence shown here is derived from an EMBL/GenBank/DDBJ whole genome shotgun (WGS) entry which is preliminary data.</text>
</comment>
<dbReference type="InterPro" id="IPR015915">
    <property type="entry name" value="Kelch-typ_b-propeller"/>
</dbReference>
<feature type="compositionally biased region" description="Basic and acidic residues" evidence="1">
    <location>
        <begin position="840"/>
        <end position="850"/>
    </location>
</feature>
<dbReference type="Proteomes" id="UP000243498">
    <property type="component" value="Unassembled WGS sequence"/>
</dbReference>
<feature type="region of interest" description="Disordered" evidence="1">
    <location>
        <begin position="693"/>
        <end position="744"/>
    </location>
</feature>
<gene>
    <name evidence="2" type="ORF">NOR_00937</name>
</gene>
<feature type="compositionally biased region" description="Basic and acidic residues" evidence="1">
    <location>
        <begin position="942"/>
        <end position="953"/>
    </location>
</feature>
<feature type="compositionally biased region" description="Basic and acidic residues" evidence="1">
    <location>
        <begin position="969"/>
        <end position="979"/>
    </location>
</feature>
<protein>
    <recommendedName>
        <fullName evidence="4">Galactose oxidase/kelch, beta-propeller</fullName>
    </recommendedName>
</protein>
<feature type="compositionally biased region" description="Polar residues" evidence="1">
    <location>
        <begin position="722"/>
        <end position="744"/>
    </location>
</feature>
<evidence type="ECO:0008006" key="4">
    <source>
        <dbReference type="Google" id="ProtNLM"/>
    </source>
</evidence>
<sequence length="1053" mass="112647">MREKGYSGARAASAAGGLRRKKTGAWKHTASLLFGLVVVIQPVAVKAHLFPYVPTQILMPTPCPRESTCDGADLAYIFSQGDGGSVQFSTLNYSTKVVAGAEFAAATTDLPFLKDQPAATAFGAARTSNGSVVVYSGACDGTASSLWSFSSDSAGAGSGIWSKRQTTPRSSMQGASRGPYFLGGTLAFSSKLAPTMDQPTIYTYGGMCPSPNTSSETWQSNANYTNAMMSLSPDTHDVDTAYSLNVASTAGPRPPIAGFTLTQLPASMTNISGRISQQTGFVLLGGHTQQAFINMSTAALWNLPEESWSYINIGRPDASTTGSKLAKRAALDVESRSGHTAVLSEDGASVVVLGGWVGDVSNPADPQLAILQLGQTYTSWKWSVPHEQPDGSGLYGHGAAMLPGNVMMVYGGWETSASGGSSKRQTLSSKAPRFFNITSMSWSDSYINPTPVKMANGKGSHDAPVAGNDPEQTKRLGLGLGLGLGLVLISGLLVLAFCVWRRKLTRGQESRRDGAAQAMAQDARYFVPDADEMAERDDAFPWHAPHDGGHQGSTAGRSMGYETLRGARTSLDDGPGHAITRKPVVSRSMRGGYAPAEARFSAFVSPPGQIHPIPEDEEEEIHRAPQHFSEPLTPTSEIHSDPFMTPTAIAPPVLLTPSTRSSATPSPEANRRSDPDVQEWASDVDAADSLLERYNFSRQGRGSPTRKYSTRSTALRDDESRSGSNLSESNRSASDSLRRSQSNRKSGSFLGGILFSGDHLIPASSSSSSYNTARSGFAPLQAEGPALLGHTTTSSNAGYAYDDADMASPSSPSKSKPRRGWFGSLGRVFSQSGGSPPRPSSEHSSTRPDMEQYGGDYEPRAGVPGELLRRKQGRSDWEDSPENSSMAAGAKTQPDKDWDVERAIEKRLVQVMFTVPKERLRVVNGDNESHIQADGALHKGARLKETDELHEPQSAELVDPEKSSLASTSEREYRGRDQRPYSGIEEPGLLRVDGTEQRWSHSTDDSGRRSSGAVFTAQAVTFEKPRTRVLQMVDTIESRSQANSPTREEGLGG</sequence>
<reference evidence="2 3" key="1">
    <citation type="journal article" date="2016" name="Genome Biol. Evol.">
        <title>Divergent and convergent evolution of fungal pathogenicity.</title>
        <authorList>
            <person name="Shang Y."/>
            <person name="Xiao G."/>
            <person name="Zheng P."/>
            <person name="Cen K."/>
            <person name="Zhan S."/>
            <person name="Wang C."/>
        </authorList>
    </citation>
    <scope>NUCLEOTIDE SEQUENCE [LARGE SCALE GENOMIC DNA]</scope>
    <source>
        <strain evidence="2 3">RCEF 4871</strain>
    </source>
</reference>
<feature type="region of interest" description="Disordered" evidence="1">
    <location>
        <begin position="1034"/>
        <end position="1053"/>
    </location>
</feature>
<dbReference type="EMBL" id="AZHC01000002">
    <property type="protein sequence ID" value="OAA50487.1"/>
    <property type="molecule type" value="Genomic_DNA"/>
</dbReference>
<feature type="region of interest" description="Disordered" evidence="1">
    <location>
        <begin position="803"/>
        <end position="898"/>
    </location>
</feature>
<evidence type="ECO:0000313" key="3">
    <source>
        <dbReference type="Proteomes" id="UP000243498"/>
    </source>
</evidence>
<evidence type="ECO:0000313" key="2">
    <source>
        <dbReference type="EMBL" id="OAA50487.1"/>
    </source>
</evidence>
<feature type="compositionally biased region" description="Basic and acidic residues" evidence="1">
    <location>
        <begin position="993"/>
        <end position="1008"/>
    </location>
</feature>
<feature type="compositionally biased region" description="Low complexity" evidence="1">
    <location>
        <begin position="656"/>
        <end position="667"/>
    </location>
</feature>
<dbReference type="OrthoDB" id="205993at2759"/>
<feature type="region of interest" description="Disordered" evidence="1">
    <location>
        <begin position="629"/>
        <end position="680"/>
    </location>
</feature>
<dbReference type="Gene3D" id="2.120.10.80">
    <property type="entry name" value="Kelch-type beta propeller"/>
    <property type="match status" value="1"/>
</dbReference>
<dbReference type="InterPro" id="IPR011043">
    <property type="entry name" value="Gal_Oxase/kelch_b-propeller"/>
</dbReference>
<dbReference type="AlphaFoldDB" id="A0A167JMB1"/>
<accession>A0A167JMB1</accession>
<feature type="region of interest" description="Disordered" evidence="1">
    <location>
        <begin position="930"/>
        <end position="1013"/>
    </location>
</feature>
<name>A0A167JMB1_METRR</name>
<keyword evidence="3" id="KW-1185">Reference proteome</keyword>
<feature type="compositionally biased region" description="Polar residues" evidence="1">
    <location>
        <begin position="696"/>
        <end position="713"/>
    </location>
</feature>
<feature type="compositionally biased region" description="Basic and acidic residues" evidence="1">
    <location>
        <begin position="867"/>
        <end position="877"/>
    </location>
</feature>
<dbReference type="STRING" id="1081105.A0A167JMB1"/>
<dbReference type="SUPFAM" id="SSF50965">
    <property type="entry name" value="Galactose oxidase, central domain"/>
    <property type="match status" value="1"/>
</dbReference>